<keyword evidence="3" id="KW-1185">Reference proteome</keyword>
<protein>
    <submittedName>
        <fullName evidence="2">Uncharacterized protein</fullName>
    </submittedName>
</protein>
<dbReference type="EMBL" id="FLQX01000147">
    <property type="protein sequence ID" value="SBT09298.1"/>
    <property type="molecule type" value="Genomic_DNA"/>
</dbReference>
<evidence type="ECO:0000313" key="3">
    <source>
        <dbReference type="Proteomes" id="UP000199169"/>
    </source>
</evidence>
<evidence type="ECO:0000313" key="2">
    <source>
        <dbReference type="EMBL" id="SBT09298.1"/>
    </source>
</evidence>
<reference evidence="2 3" key="1">
    <citation type="submission" date="2016-06" db="EMBL/GenBank/DDBJ databases">
        <authorList>
            <person name="Kjaerup R.B."/>
            <person name="Dalgaard T.S."/>
            <person name="Juul-Madsen H.R."/>
        </authorList>
    </citation>
    <scope>NUCLEOTIDE SEQUENCE [LARGE SCALE GENOMIC DNA]</scope>
    <source>
        <strain evidence="2">3</strain>
    </source>
</reference>
<feature type="compositionally biased region" description="Polar residues" evidence="1">
    <location>
        <begin position="49"/>
        <end position="58"/>
    </location>
</feature>
<organism evidence="2 3">
    <name type="scientific">Candidatus Accumulibacter aalborgensis</name>
    <dbReference type="NCBI Taxonomy" id="1860102"/>
    <lineage>
        <taxon>Bacteria</taxon>
        <taxon>Pseudomonadati</taxon>
        <taxon>Pseudomonadota</taxon>
        <taxon>Betaproteobacteria</taxon>
        <taxon>Candidatus Accumulibacter</taxon>
    </lineage>
</organism>
<gene>
    <name evidence="2" type="ORF">ACCAA_680027</name>
</gene>
<proteinExistence type="predicted"/>
<evidence type="ECO:0000256" key="1">
    <source>
        <dbReference type="SAM" id="MobiDB-lite"/>
    </source>
</evidence>
<feature type="region of interest" description="Disordered" evidence="1">
    <location>
        <begin position="29"/>
        <end position="58"/>
    </location>
</feature>
<dbReference type="Proteomes" id="UP000199169">
    <property type="component" value="Unassembled WGS sequence"/>
</dbReference>
<accession>A0A1A8XZ12</accession>
<dbReference type="AlphaFoldDB" id="A0A1A8XZ12"/>
<name>A0A1A8XZ12_9PROT</name>
<sequence length="58" mass="6543">MAAAIENFFSNDQPQEVVGPFVMASIHDHARRACPRQPISHSPDRPRQPSVQEAQYAR</sequence>